<sequence length="195" mass="19770">MSSILSFLRRRLAASRTIVGVVLVVASVAGVVAVVRLSTPGERVIMAISFLSAGTVITADAIEEVRVSSLATSPGVSLEEVIGRVVGSDIGAGELITARLLEPTTSSRVQISVPIGVTPPSTMTSGALVDLWAVDEDGATPPATVALNATVVAIADSGFGGDAVMTVLVDPLEVDRVLAVLDSSHVIVVTSGETP</sequence>
<proteinExistence type="predicted"/>
<keyword evidence="1" id="KW-0472">Membrane</keyword>
<keyword evidence="1" id="KW-1133">Transmembrane helix</keyword>
<evidence type="ECO:0000259" key="2">
    <source>
        <dbReference type="SMART" id="SM00858"/>
    </source>
</evidence>
<dbReference type="SMART" id="SM00858">
    <property type="entry name" value="SAF"/>
    <property type="match status" value="1"/>
</dbReference>
<gene>
    <name evidence="3" type="ORF">UFOPK1413_00097</name>
</gene>
<feature type="transmembrane region" description="Helical" evidence="1">
    <location>
        <begin position="12"/>
        <end position="38"/>
    </location>
</feature>
<dbReference type="Pfam" id="PF08666">
    <property type="entry name" value="SAF"/>
    <property type="match status" value="1"/>
</dbReference>
<evidence type="ECO:0000313" key="3">
    <source>
        <dbReference type="EMBL" id="CAB4531100.1"/>
    </source>
</evidence>
<dbReference type="CDD" id="cd11614">
    <property type="entry name" value="SAF_CpaB_FlgA_like"/>
    <property type="match status" value="1"/>
</dbReference>
<keyword evidence="1" id="KW-0812">Transmembrane</keyword>
<evidence type="ECO:0000256" key="1">
    <source>
        <dbReference type="SAM" id="Phobius"/>
    </source>
</evidence>
<dbReference type="EMBL" id="CAEZSG010000007">
    <property type="protein sequence ID" value="CAB4531100.1"/>
    <property type="molecule type" value="Genomic_DNA"/>
</dbReference>
<feature type="domain" description="SAF" evidence="2">
    <location>
        <begin position="42"/>
        <end position="102"/>
    </location>
</feature>
<protein>
    <submittedName>
        <fullName evidence="3">Unannotated protein</fullName>
    </submittedName>
</protein>
<organism evidence="3">
    <name type="scientific">freshwater metagenome</name>
    <dbReference type="NCBI Taxonomy" id="449393"/>
    <lineage>
        <taxon>unclassified sequences</taxon>
        <taxon>metagenomes</taxon>
        <taxon>ecological metagenomes</taxon>
    </lineage>
</organism>
<dbReference type="Gene3D" id="3.90.1210.10">
    <property type="entry name" value="Antifreeze-like/N-acetylneuraminic acid synthase C-terminal domain"/>
    <property type="match status" value="1"/>
</dbReference>
<dbReference type="InterPro" id="IPR013974">
    <property type="entry name" value="SAF"/>
</dbReference>
<dbReference type="AlphaFoldDB" id="A0A6J6AVR9"/>
<reference evidence="3" key="1">
    <citation type="submission" date="2020-05" db="EMBL/GenBank/DDBJ databases">
        <authorList>
            <person name="Chiriac C."/>
            <person name="Salcher M."/>
            <person name="Ghai R."/>
            <person name="Kavagutti S V."/>
        </authorList>
    </citation>
    <scope>NUCLEOTIDE SEQUENCE</scope>
</reference>
<name>A0A6J6AVR9_9ZZZZ</name>
<accession>A0A6J6AVR9</accession>